<dbReference type="Gene3D" id="3.40.50.12780">
    <property type="entry name" value="N-terminal domain of ligase-like"/>
    <property type="match status" value="1"/>
</dbReference>
<dbReference type="PANTHER" id="PTHR43845">
    <property type="entry name" value="BLR5969 PROTEIN"/>
    <property type="match status" value="1"/>
</dbReference>
<dbReference type="SUPFAM" id="SSF56801">
    <property type="entry name" value="Acetyl-CoA synthetase-like"/>
    <property type="match status" value="1"/>
</dbReference>
<reference evidence="2" key="3">
    <citation type="journal article" date="2019" name="BMC Res. Notes">
        <title>Complete genome sequence of the Sulfodiicoccus acidiphilus strain HS-1T, the first crenarchaeon that lacks polB3, isolated from an acidic hot spring in Ohwaku-dani, Hakone, Japan.</title>
        <authorList>
            <person name="Sakai H.D."/>
            <person name="Kurosawa N."/>
        </authorList>
    </citation>
    <scope>NUCLEOTIDE SEQUENCE</scope>
    <source>
        <strain evidence="2">HS-1</strain>
    </source>
</reference>
<dbReference type="Pfam" id="PF14535">
    <property type="entry name" value="AMP-binding_C_2"/>
    <property type="match status" value="1"/>
</dbReference>
<evidence type="ECO:0000313" key="4">
    <source>
        <dbReference type="Proteomes" id="UP000276741"/>
    </source>
</evidence>
<evidence type="ECO:0000313" key="3">
    <source>
        <dbReference type="EMBL" id="GGT96163.1"/>
    </source>
</evidence>
<dbReference type="Gene3D" id="3.30.300.30">
    <property type="match status" value="1"/>
</dbReference>
<protein>
    <recommendedName>
        <fullName evidence="1">AMP-dependent ligase C-terminal domain-containing protein</fullName>
    </recommendedName>
</protein>
<dbReference type="InterPro" id="IPR042099">
    <property type="entry name" value="ANL_N_sf"/>
</dbReference>
<reference evidence="3" key="1">
    <citation type="journal article" date="2014" name="Int. J. Syst. Evol. Microbiol.">
        <title>Complete genome sequence of Corynebacterium casei LMG S-19264T (=DSM 44701T), isolated from a smear-ripened cheese.</title>
        <authorList>
            <consortium name="US DOE Joint Genome Institute (JGI-PGF)"/>
            <person name="Walter F."/>
            <person name="Albersmeier A."/>
            <person name="Kalinowski J."/>
            <person name="Ruckert C."/>
        </authorList>
    </citation>
    <scope>NUCLEOTIDE SEQUENCE</scope>
    <source>
        <strain evidence="3">JCM 31740</strain>
    </source>
</reference>
<dbReference type="EMBL" id="AP018553">
    <property type="protein sequence ID" value="BBD73877.1"/>
    <property type="molecule type" value="Genomic_DNA"/>
</dbReference>
<keyword evidence="4" id="KW-1185">Reference proteome</keyword>
<name>A0A348B6S5_9CREN</name>
<dbReference type="EMBL" id="BMQS01000010">
    <property type="protein sequence ID" value="GGT96163.1"/>
    <property type="molecule type" value="Genomic_DNA"/>
</dbReference>
<gene>
    <name evidence="3" type="ORF">GCM10007116_12110</name>
    <name evidence="2" type="ORF">HS1genome_2266</name>
</gene>
<dbReference type="Proteomes" id="UP000616143">
    <property type="component" value="Unassembled WGS sequence"/>
</dbReference>
<proteinExistence type="predicted"/>
<reference evidence="3" key="4">
    <citation type="submission" date="2020-09" db="EMBL/GenBank/DDBJ databases">
        <authorList>
            <person name="Sun Q."/>
            <person name="Ohkuma M."/>
        </authorList>
    </citation>
    <scope>NUCLEOTIDE SEQUENCE</scope>
    <source>
        <strain evidence="3">JCM 31740</strain>
    </source>
</reference>
<accession>A0A348B6S5</accession>
<dbReference type="AlphaFoldDB" id="A0A348B6S5"/>
<evidence type="ECO:0000259" key="1">
    <source>
        <dbReference type="Pfam" id="PF14535"/>
    </source>
</evidence>
<evidence type="ECO:0000313" key="2">
    <source>
        <dbReference type="EMBL" id="BBD73877.1"/>
    </source>
</evidence>
<organism evidence="2 4">
    <name type="scientific">Sulfodiicoccus acidiphilus</name>
    <dbReference type="NCBI Taxonomy" id="1670455"/>
    <lineage>
        <taxon>Archaea</taxon>
        <taxon>Thermoproteota</taxon>
        <taxon>Thermoprotei</taxon>
        <taxon>Sulfolobales</taxon>
        <taxon>Sulfolobaceae</taxon>
        <taxon>Sulfodiicoccus</taxon>
    </lineage>
</organism>
<dbReference type="Proteomes" id="UP000276741">
    <property type="component" value="Chromosome"/>
</dbReference>
<feature type="domain" description="AMP-dependent ligase C-terminal" evidence="1">
    <location>
        <begin position="122"/>
        <end position="204"/>
    </location>
</feature>
<dbReference type="InterPro" id="IPR045851">
    <property type="entry name" value="AMP-bd_C_sf"/>
</dbReference>
<sequence length="206" mass="23349">MTPETLSRIERELDLKEAAREIYGLTEVMGPGVAQECPEDRHAWMHIWTDHFVVEVVDPETGEVLSEGEEGEIALTTLNREAVPLLRYRTRDETKLEEPDDLPYPRISIMKGRIDDVIFYKGVKVYPTAVAEIVMSFPELGEHQLLVSDNTPSLKLRVECSRPSEELRRVVKSKLSAATFVNVEVEFVEPGALPRYEGKAKRVVKG</sequence>
<dbReference type="InterPro" id="IPR028154">
    <property type="entry name" value="AMP-dep_Lig_C"/>
</dbReference>
<reference evidence="4" key="2">
    <citation type="submission" date="2018-04" db="EMBL/GenBank/DDBJ databases">
        <title>Complete genome sequence of Sulfodiicoccus acidiphilus strain HS-1.</title>
        <authorList>
            <person name="Sakai H.D."/>
            <person name="Kurosawa N."/>
        </authorList>
    </citation>
    <scope>NUCLEOTIDE SEQUENCE [LARGE SCALE GENOMIC DNA]</scope>
    <source>
        <strain evidence="4">HS-1</strain>
    </source>
</reference>
<dbReference type="KEGG" id="sacd:HS1genome_2266"/>
<dbReference type="PANTHER" id="PTHR43845:SF1">
    <property type="entry name" value="BLR5969 PROTEIN"/>
    <property type="match status" value="1"/>
</dbReference>